<protein>
    <submittedName>
        <fullName evidence="7">Allantoate amidohydrolase</fullName>
    </submittedName>
</protein>
<dbReference type="InterPro" id="IPR036264">
    <property type="entry name" value="Bact_exopeptidase_dim_dom"/>
</dbReference>
<dbReference type="Pfam" id="PF01546">
    <property type="entry name" value="Peptidase_M20"/>
    <property type="match status" value="1"/>
</dbReference>
<dbReference type="RefSeq" id="WP_268880187.1">
    <property type="nucleotide sequence ID" value="NZ_CP114029.1"/>
</dbReference>
<evidence type="ECO:0000256" key="2">
    <source>
        <dbReference type="ARBA" id="ARBA00006153"/>
    </source>
</evidence>
<dbReference type="InterPro" id="IPR001261">
    <property type="entry name" value="ArgE/DapE_CS"/>
</dbReference>
<dbReference type="Proteomes" id="UP001164020">
    <property type="component" value="Chromosome"/>
</dbReference>
<dbReference type="NCBIfam" id="TIGR01879">
    <property type="entry name" value="hydantase"/>
    <property type="match status" value="1"/>
</dbReference>
<name>A0ABY7BV97_9HYPH</name>
<dbReference type="Gene3D" id="3.30.70.360">
    <property type="match status" value="1"/>
</dbReference>
<dbReference type="PIRSF" id="PIRSF001235">
    <property type="entry name" value="Amidase_carbamoylase"/>
    <property type="match status" value="1"/>
</dbReference>
<evidence type="ECO:0000256" key="6">
    <source>
        <dbReference type="ARBA" id="ARBA00023211"/>
    </source>
</evidence>
<evidence type="ECO:0000256" key="1">
    <source>
        <dbReference type="ARBA" id="ARBA00001936"/>
    </source>
</evidence>
<dbReference type="InterPro" id="IPR010158">
    <property type="entry name" value="Amidase_Cbmase"/>
</dbReference>
<dbReference type="PANTHER" id="PTHR32494:SF19">
    <property type="entry name" value="ALLANTOATE DEIMINASE-RELATED"/>
    <property type="match status" value="1"/>
</dbReference>
<evidence type="ECO:0000256" key="4">
    <source>
        <dbReference type="ARBA" id="ARBA00022723"/>
    </source>
</evidence>
<sequence length="435" mass="46657">MAVAQEARTLPSAFASSAPPDAARRVMARLDALALVSQEEGRLTRTYLSEAHRQAVDLVSRWMREAGMSVRLDDAATLIGRYDPGSGEFAGRRTLLLGSHLDTVRDAGRYDGMLGVVTAIEAVRELAQEQQELPFAIEVLAFGDEEGVRFPRTLTGSRAAAGALAPDDLSACDADGITLADALRNFGCDPDRIAEATRKREDLIGYVELHIEQGRVLEKAGRALGLVSGISGAKRARFVLKGKVGHAGTTAMDDRRDALTCAAEMILAIERRASETDGLVMTVGTLELAGAGVNVVPGAVGFSLDLRAFDDAIREREYEAVVADCEAIAARRRVSIRAEVFYEETTVPCEQALVATLKKVLAQRGEDDALSLPSMAGHDGLAMARICPIAMLFVRCRDGASHSPDEHVDLEDIAASVEALTGFVRQLGHQFRAEA</sequence>
<accession>A0ABY7BV97</accession>
<organism evidence="7 8">
    <name type="scientific">Jiella pelagia</name>
    <dbReference type="NCBI Taxonomy" id="2986949"/>
    <lineage>
        <taxon>Bacteria</taxon>
        <taxon>Pseudomonadati</taxon>
        <taxon>Pseudomonadota</taxon>
        <taxon>Alphaproteobacteria</taxon>
        <taxon>Hyphomicrobiales</taxon>
        <taxon>Aurantimonadaceae</taxon>
        <taxon>Jiella</taxon>
    </lineage>
</organism>
<comment type="similarity">
    <text evidence="2">Belongs to the peptidase M20 family.</text>
</comment>
<keyword evidence="4" id="KW-0479">Metal-binding</keyword>
<dbReference type="SUPFAM" id="SSF53187">
    <property type="entry name" value="Zn-dependent exopeptidases"/>
    <property type="match status" value="1"/>
</dbReference>
<keyword evidence="6" id="KW-0464">Manganese</keyword>
<evidence type="ECO:0000256" key="5">
    <source>
        <dbReference type="ARBA" id="ARBA00022801"/>
    </source>
</evidence>
<dbReference type="Gene3D" id="3.40.630.10">
    <property type="entry name" value="Zn peptidases"/>
    <property type="match status" value="1"/>
</dbReference>
<comment type="cofactor">
    <cofactor evidence="1">
        <name>Mn(2+)</name>
        <dbReference type="ChEBI" id="CHEBI:29035"/>
    </cofactor>
</comment>
<dbReference type="SUPFAM" id="SSF55031">
    <property type="entry name" value="Bacterial exopeptidase dimerisation domain"/>
    <property type="match status" value="1"/>
</dbReference>
<dbReference type="PROSITE" id="PS00758">
    <property type="entry name" value="ARGE_DAPE_CPG2_1"/>
    <property type="match status" value="1"/>
</dbReference>
<dbReference type="CDD" id="cd03884">
    <property type="entry name" value="M20_bAS"/>
    <property type="match status" value="1"/>
</dbReference>
<keyword evidence="5" id="KW-0378">Hydrolase</keyword>
<dbReference type="PANTHER" id="PTHR32494">
    <property type="entry name" value="ALLANTOATE DEIMINASE-RELATED"/>
    <property type="match status" value="1"/>
</dbReference>
<evidence type="ECO:0000256" key="3">
    <source>
        <dbReference type="ARBA" id="ARBA00011738"/>
    </source>
</evidence>
<gene>
    <name evidence="7" type="ORF">OH818_19930</name>
</gene>
<dbReference type="NCBIfam" id="NF006775">
    <property type="entry name" value="PRK09290.2-5"/>
    <property type="match status" value="1"/>
</dbReference>
<dbReference type="EMBL" id="CP114029">
    <property type="protein sequence ID" value="WAP67724.1"/>
    <property type="molecule type" value="Genomic_DNA"/>
</dbReference>
<proteinExistence type="inferred from homology"/>
<comment type="subunit">
    <text evidence="3">Homodimer.</text>
</comment>
<keyword evidence="8" id="KW-1185">Reference proteome</keyword>
<evidence type="ECO:0000313" key="7">
    <source>
        <dbReference type="EMBL" id="WAP67724.1"/>
    </source>
</evidence>
<evidence type="ECO:0000313" key="8">
    <source>
        <dbReference type="Proteomes" id="UP001164020"/>
    </source>
</evidence>
<dbReference type="InterPro" id="IPR002933">
    <property type="entry name" value="Peptidase_M20"/>
</dbReference>
<reference evidence="7" key="1">
    <citation type="submission" date="2022-12" db="EMBL/GenBank/DDBJ databases">
        <title>Jiella pelagia sp. nov., isolated from phosphonate enriched culture of Northwest Pacific surface seawater.</title>
        <authorList>
            <person name="Shin D.Y."/>
            <person name="Hwang C.Y."/>
        </authorList>
    </citation>
    <scope>NUCLEOTIDE SEQUENCE</scope>
    <source>
        <strain evidence="7">HL-NP1</strain>
    </source>
</reference>